<dbReference type="OrthoDB" id="9923447at2"/>
<dbReference type="HOGENOM" id="CLU_2697586_0_0_4"/>
<dbReference type="EMBL" id="CP002217">
    <property type="protein sequence ID" value="ADN57576.1"/>
    <property type="molecule type" value="Genomic_DNA"/>
</dbReference>
<protein>
    <submittedName>
        <fullName evidence="1">Uncharacterized protein</fullName>
    </submittedName>
</protein>
<gene>
    <name evidence="1" type="ordered locus">BC1003_1606</name>
</gene>
<sequence>MLDRVRCQIQVRAAGTRKAQTFKGIDEANRTYGWDLTAHSRKTIRRTVKVEGAASAEIEGTTYTFTRFEGSAA</sequence>
<evidence type="ECO:0000313" key="1">
    <source>
        <dbReference type="EMBL" id="ADN57576.1"/>
    </source>
</evidence>
<name>E1T7E6_BURSG</name>
<proteinExistence type="predicted"/>
<reference evidence="1" key="1">
    <citation type="submission" date="2010-09" db="EMBL/GenBank/DDBJ databases">
        <title>Complete sequence of chromosome1 of Burkholderia sp. CCGE1003.</title>
        <authorList>
            <consortium name="US DOE Joint Genome Institute"/>
            <person name="Lucas S."/>
            <person name="Copeland A."/>
            <person name="Lapidus A."/>
            <person name="Cheng J.-F."/>
            <person name="Bruce D."/>
            <person name="Goodwin L."/>
            <person name="Pitluck S."/>
            <person name="Daligault H."/>
            <person name="Davenport K."/>
            <person name="Detter J.C."/>
            <person name="Han C."/>
            <person name="Tapia R."/>
            <person name="Land M."/>
            <person name="Hauser L."/>
            <person name="Jeffries C."/>
            <person name="Kyrpides N."/>
            <person name="Ivanova N."/>
            <person name="Ovchinnikova G."/>
            <person name="Martinez-Romero E."/>
            <person name="Rogel M.A."/>
            <person name="Auchtung J."/>
            <person name="Tiedje J.M."/>
            <person name="Woyke T."/>
        </authorList>
    </citation>
    <scope>NUCLEOTIDE SEQUENCE</scope>
    <source>
        <strain evidence="1">CCGE1003</strain>
    </source>
</reference>
<dbReference type="AlphaFoldDB" id="E1T7E6"/>
<accession>E1T7E6</accession>
<organism evidence="1">
    <name type="scientific">Burkholderia sp. (strain CCGE1003)</name>
    <dbReference type="NCBI Taxonomy" id="640512"/>
    <lineage>
        <taxon>Bacteria</taxon>
        <taxon>Pseudomonadati</taxon>
        <taxon>Pseudomonadota</taxon>
        <taxon>Betaproteobacteria</taxon>
        <taxon>Burkholderiales</taxon>
        <taxon>Burkholderiaceae</taxon>
        <taxon>Burkholderia</taxon>
    </lineage>
</organism>
<dbReference type="STRING" id="640512.BC1003_1606"/>
<dbReference type="KEGG" id="bgf:BC1003_1606"/>